<proteinExistence type="predicted"/>
<dbReference type="Proteomes" id="UP000249057">
    <property type="component" value="Unassembled WGS sequence"/>
</dbReference>
<evidence type="ECO:0000313" key="2">
    <source>
        <dbReference type="Proteomes" id="UP000249057"/>
    </source>
</evidence>
<dbReference type="EMBL" id="KZ825412">
    <property type="protein sequence ID" value="RAH40345.1"/>
    <property type="molecule type" value="Genomic_DNA"/>
</dbReference>
<accession>A0ACD1FTM7</accession>
<protein>
    <submittedName>
        <fullName evidence="1">Uncharacterized protein</fullName>
    </submittedName>
</protein>
<reference evidence="1" key="1">
    <citation type="submission" date="2018-02" db="EMBL/GenBank/DDBJ databases">
        <title>The genomes of Aspergillus section Nigri reveals drivers in fungal speciation.</title>
        <authorList>
            <consortium name="DOE Joint Genome Institute"/>
            <person name="Vesth T.C."/>
            <person name="Nybo J."/>
            <person name="Theobald S."/>
            <person name="Brandl J."/>
            <person name="Frisvad J.C."/>
            <person name="Nielsen K.F."/>
            <person name="Lyhne E.K."/>
            <person name="Kogle M.E."/>
            <person name="Kuo A."/>
            <person name="Riley R."/>
            <person name="Clum A."/>
            <person name="Nolan M."/>
            <person name="Lipzen A."/>
            <person name="Salamov A."/>
            <person name="Henrissat B."/>
            <person name="Wiebenga A."/>
            <person name="De vries R.P."/>
            <person name="Grigoriev I.V."/>
            <person name="Mortensen U.H."/>
            <person name="Andersen M.R."/>
            <person name="Baker S.E."/>
        </authorList>
    </citation>
    <scope>NUCLEOTIDE SEQUENCE</scope>
    <source>
        <strain evidence="1">CBS 621.78</strain>
    </source>
</reference>
<gene>
    <name evidence="1" type="ORF">BO95DRAFT_447970</name>
</gene>
<evidence type="ECO:0000313" key="1">
    <source>
        <dbReference type="EMBL" id="RAH40345.1"/>
    </source>
</evidence>
<organism evidence="1 2">
    <name type="scientific">Aspergillus brunneoviolaceus CBS 621.78</name>
    <dbReference type="NCBI Taxonomy" id="1450534"/>
    <lineage>
        <taxon>Eukaryota</taxon>
        <taxon>Fungi</taxon>
        <taxon>Dikarya</taxon>
        <taxon>Ascomycota</taxon>
        <taxon>Pezizomycotina</taxon>
        <taxon>Eurotiomycetes</taxon>
        <taxon>Eurotiomycetidae</taxon>
        <taxon>Eurotiales</taxon>
        <taxon>Aspergillaceae</taxon>
        <taxon>Aspergillus</taxon>
        <taxon>Aspergillus subgen. Circumdati</taxon>
    </lineage>
</organism>
<name>A0ACD1FTM7_9EURO</name>
<keyword evidence="2" id="KW-1185">Reference proteome</keyword>
<sequence>MAVIFLNMVPVHAAGFLFLFSPTERICHLFCCINCRRTRRNGRKGKGLPASASTGQPIVLLCGCLWVSCCLDRHLPRIKPLGDQNQDPMEDSVMDSILGLPKQQSKSPDSLKQG</sequence>